<accession>A0A7J7JC75</accession>
<keyword evidence="1" id="KW-1133">Transmembrane helix</keyword>
<name>A0A7J7JC75_BUGNE</name>
<dbReference type="AlphaFoldDB" id="A0A7J7JC75"/>
<dbReference type="Proteomes" id="UP000593567">
    <property type="component" value="Unassembled WGS sequence"/>
</dbReference>
<evidence type="ECO:0000313" key="2">
    <source>
        <dbReference type="EMBL" id="KAF6023850.1"/>
    </source>
</evidence>
<protein>
    <submittedName>
        <fullName evidence="2">Uncharacterized protein</fullName>
    </submittedName>
</protein>
<reference evidence="2" key="1">
    <citation type="submission" date="2020-06" db="EMBL/GenBank/DDBJ databases">
        <title>Draft genome of Bugula neritina, a colonial animal packing powerful symbionts and potential medicines.</title>
        <authorList>
            <person name="Rayko M."/>
        </authorList>
    </citation>
    <scope>NUCLEOTIDE SEQUENCE [LARGE SCALE GENOMIC DNA]</scope>
    <source>
        <strain evidence="2">Kwan_BN1</strain>
    </source>
</reference>
<sequence>MEVSVRSDLTAAVQMTTINIAIIIIISIPLKDAIIKTVNDCKLFPLVSVIIILLFYIIVIFQDGNLKRALDRKLRDFFSLCVSLNTTGTTYLT</sequence>
<gene>
    <name evidence="2" type="ORF">EB796_017844</name>
</gene>
<evidence type="ECO:0000256" key="1">
    <source>
        <dbReference type="SAM" id="Phobius"/>
    </source>
</evidence>
<keyword evidence="1" id="KW-0812">Transmembrane</keyword>
<feature type="transmembrane region" description="Helical" evidence="1">
    <location>
        <begin position="43"/>
        <end position="61"/>
    </location>
</feature>
<organism evidence="2 3">
    <name type="scientific">Bugula neritina</name>
    <name type="common">Brown bryozoan</name>
    <name type="synonym">Sertularia neritina</name>
    <dbReference type="NCBI Taxonomy" id="10212"/>
    <lineage>
        <taxon>Eukaryota</taxon>
        <taxon>Metazoa</taxon>
        <taxon>Spiralia</taxon>
        <taxon>Lophotrochozoa</taxon>
        <taxon>Bryozoa</taxon>
        <taxon>Gymnolaemata</taxon>
        <taxon>Cheilostomatida</taxon>
        <taxon>Flustrina</taxon>
        <taxon>Buguloidea</taxon>
        <taxon>Bugulidae</taxon>
        <taxon>Bugula</taxon>
    </lineage>
</organism>
<proteinExistence type="predicted"/>
<keyword evidence="3" id="KW-1185">Reference proteome</keyword>
<comment type="caution">
    <text evidence="2">The sequence shown here is derived from an EMBL/GenBank/DDBJ whole genome shotgun (WGS) entry which is preliminary data.</text>
</comment>
<dbReference type="EMBL" id="VXIV02002658">
    <property type="protein sequence ID" value="KAF6023850.1"/>
    <property type="molecule type" value="Genomic_DNA"/>
</dbReference>
<evidence type="ECO:0000313" key="3">
    <source>
        <dbReference type="Proteomes" id="UP000593567"/>
    </source>
</evidence>
<keyword evidence="1" id="KW-0472">Membrane</keyword>
<feature type="transmembrane region" description="Helical" evidence="1">
    <location>
        <begin position="12"/>
        <end position="31"/>
    </location>
</feature>